<dbReference type="EMBL" id="HBIV01018539">
    <property type="protein sequence ID" value="CAE0661838.1"/>
    <property type="molecule type" value="Transcribed_RNA"/>
</dbReference>
<sequence>MISFFREKSMQAQEKFSSWKEEKFGKSDLRKSIQSGGTSGKSQPQLAQSGFSGSSRRYALSDEPRAGTNSASYRANAISSDDYFSQKQKGDEDLDAFFGEEVKTNGASSRKKKKKTKKKKKKKEVVSSSDESSSDSSSSDSSDSDDEEARRRRRKKRKKKKKLRKKREKEAAARASAQTRNYASTPQQWVSYQ</sequence>
<feature type="compositionally biased region" description="Basic residues" evidence="1">
    <location>
        <begin position="109"/>
        <end position="123"/>
    </location>
</feature>
<feature type="compositionally biased region" description="Polar residues" evidence="1">
    <location>
        <begin position="67"/>
        <end position="86"/>
    </location>
</feature>
<feature type="region of interest" description="Disordered" evidence="1">
    <location>
        <begin position="1"/>
        <end position="86"/>
    </location>
</feature>
<organism evidence="2">
    <name type="scientific">Lotharella globosa</name>
    <dbReference type="NCBI Taxonomy" id="91324"/>
    <lineage>
        <taxon>Eukaryota</taxon>
        <taxon>Sar</taxon>
        <taxon>Rhizaria</taxon>
        <taxon>Cercozoa</taxon>
        <taxon>Chlorarachniophyceae</taxon>
        <taxon>Lotharella</taxon>
    </lineage>
</organism>
<proteinExistence type="predicted"/>
<evidence type="ECO:0008006" key="3">
    <source>
        <dbReference type="Google" id="ProtNLM"/>
    </source>
</evidence>
<evidence type="ECO:0000256" key="1">
    <source>
        <dbReference type="SAM" id="MobiDB-lite"/>
    </source>
</evidence>
<dbReference type="AlphaFoldDB" id="A0A6V3LTW5"/>
<feature type="compositionally biased region" description="Basic and acidic residues" evidence="1">
    <location>
        <begin position="17"/>
        <end position="31"/>
    </location>
</feature>
<evidence type="ECO:0000313" key="2">
    <source>
        <dbReference type="EMBL" id="CAE0661838.1"/>
    </source>
</evidence>
<protein>
    <recommendedName>
        <fullName evidence="3">ADP-ribosylation factor-like protein 6-interacting protein 4</fullName>
    </recommendedName>
</protein>
<reference evidence="2" key="1">
    <citation type="submission" date="2021-01" db="EMBL/GenBank/DDBJ databases">
        <authorList>
            <person name="Corre E."/>
            <person name="Pelletier E."/>
            <person name="Niang G."/>
            <person name="Scheremetjew M."/>
            <person name="Finn R."/>
            <person name="Kale V."/>
            <person name="Holt S."/>
            <person name="Cochrane G."/>
            <person name="Meng A."/>
            <person name="Brown T."/>
            <person name="Cohen L."/>
        </authorList>
    </citation>
    <scope>NUCLEOTIDE SEQUENCE</scope>
    <source>
        <strain evidence="2">CCCM811</strain>
    </source>
</reference>
<name>A0A6V3LTW5_9EUKA</name>
<gene>
    <name evidence="2" type="ORF">LGLO00237_LOCUS13433</name>
</gene>
<feature type="compositionally biased region" description="Polar residues" evidence="1">
    <location>
        <begin position="177"/>
        <end position="193"/>
    </location>
</feature>
<feature type="compositionally biased region" description="Polar residues" evidence="1">
    <location>
        <begin position="32"/>
        <end position="55"/>
    </location>
</feature>
<feature type="region of interest" description="Disordered" evidence="1">
    <location>
        <begin position="99"/>
        <end position="193"/>
    </location>
</feature>
<feature type="compositionally biased region" description="Basic residues" evidence="1">
    <location>
        <begin position="151"/>
        <end position="167"/>
    </location>
</feature>
<accession>A0A6V3LTW5</accession>
<feature type="compositionally biased region" description="Low complexity" evidence="1">
    <location>
        <begin position="126"/>
        <end position="141"/>
    </location>
</feature>